<dbReference type="KEGG" id="api:103307632"/>
<sequence length="190" mass="22015">MSPKTTLSQKYGVSLIKKTPTKISFNDYSPNLFMSSQKHYSPKNSKYNLSNMPGHFVKKQLFKPKESSSTHSTCNDQFKDMVSHNLIIMKHSIRNLNEKFDLMIERSSKLSQSSNLIHEDGEADNYTNLKSIFPINDVNTLNDIEEQLAADKTYHKLMTNKLVRLGGKTIQIYVKRVMHLLFTDELLKYY</sequence>
<dbReference type="OrthoDB" id="6591139at2759"/>
<dbReference type="Proteomes" id="UP000007819">
    <property type="component" value="Unassembled WGS sequence"/>
</dbReference>
<organism evidence="2 3">
    <name type="scientific">Acyrthosiphon pisum</name>
    <name type="common">Pea aphid</name>
    <dbReference type="NCBI Taxonomy" id="7029"/>
    <lineage>
        <taxon>Eukaryota</taxon>
        <taxon>Metazoa</taxon>
        <taxon>Ecdysozoa</taxon>
        <taxon>Arthropoda</taxon>
        <taxon>Hexapoda</taxon>
        <taxon>Insecta</taxon>
        <taxon>Pterygota</taxon>
        <taxon>Neoptera</taxon>
        <taxon>Paraneoptera</taxon>
        <taxon>Hemiptera</taxon>
        <taxon>Sternorrhyncha</taxon>
        <taxon>Aphidomorpha</taxon>
        <taxon>Aphidoidea</taxon>
        <taxon>Aphididae</taxon>
        <taxon>Macrosiphini</taxon>
        <taxon>Acyrthosiphon</taxon>
    </lineage>
</organism>
<feature type="domain" description="DUF4806" evidence="1">
    <location>
        <begin position="131"/>
        <end position="190"/>
    </location>
</feature>
<protein>
    <recommendedName>
        <fullName evidence="1">DUF4806 domain-containing protein</fullName>
    </recommendedName>
</protein>
<dbReference type="InterPro" id="IPR032071">
    <property type="entry name" value="DUF4806"/>
</dbReference>
<accession>A0A8R2B4Y8</accession>
<reference evidence="3" key="1">
    <citation type="submission" date="2010-06" db="EMBL/GenBank/DDBJ databases">
        <authorList>
            <person name="Jiang H."/>
            <person name="Abraham K."/>
            <person name="Ali S."/>
            <person name="Alsbrooks S.L."/>
            <person name="Anim B.N."/>
            <person name="Anosike U.S."/>
            <person name="Attaway T."/>
            <person name="Bandaranaike D.P."/>
            <person name="Battles P.K."/>
            <person name="Bell S.N."/>
            <person name="Bell A.V."/>
            <person name="Beltran B."/>
            <person name="Bickham C."/>
            <person name="Bustamante Y."/>
            <person name="Caleb T."/>
            <person name="Canada A."/>
            <person name="Cardenas V."/>
            <person name="Carter K."/>
            <person name="Chacko J."/>
            <person name="Chandrabose M.N."/>
            <person name="Chavez D."/>
            <person name="Chavez A."/>
            <person name="Chen L."/>
            <person name="Chu H.-S."/>
            <person name="Claassen K.J."/>
            <person name="Cockrell R."/>
            <person name="Collins M."/>
            <person name="Cooper J.A."/>
            <person name="Cree A."/>
            <person name="Curry S.M."/>
            <person name="Da Y."/>
            <person name="Dao M.D."/>
            <person name="Das B."/>
            <person name="Davila M.-L."/>
            <person name="Davy-Carroll L."/>
            <person name="Denson S."/>
            <person name="Dinh H."/>
            <person name="Ebong V.E."/>
            <person name="Edwards J.R."/>
            <person name="Egan A."/>
            <person name="El-Daye J."/>
            <person name="Escobedo L."/>
            <person name="Fernandez S."/>
            <person name="Fernando P.R."/>
            <person name="Flagg N."/>
            <person name="Forbes L.D."/>
            <person name="Fowler R.G."/>
            <person name="Fu Q."/>
            <person name="Gabisi R.A."/>
            <person name="Ganer J."/>
            <person name="Garbino Pronczuk A."/>
            <person name="Garcia R.M."/>
            <person name="Garner T."/>
            <person name="Garrett T.E."/>
            <person name="Gonzalez D.A."/>
            <person name="Hamid H."/>
            <person name="Hawkins E.S."/>
            <person name="Hirani K."/>
            <person name="Hogues M.E."/>
            <person name="Hollins B."/>
            <person name="Hsiao C.-H."/>
            <person name="Jabil R."/>
            <person name="James M.L."/>
            <person name="Jhangiani S.N."/>
            <person name="Johnson B."/>
            <person name="Johnson Q."/>
            <person name="Joshi V."/>
            <person name="Kalu J.B."/>
            <person name="Kam C."/>
            <person name="Kashfia A."/>
            <person name="Keebler J."/>
            <person name="Kisamo H."/>
            <person name="Kovar C.L."/>
            <person name="Lago L.A."/>
            <person name="Lai C.-Y."/>
            <person name="Laidlaw J."/>
            <person name="Lara F."/>
            <person name="Le T.-K."/>
            <person name="Lee S.L."/>
            <person name="Legall F.H."/>
            <person name="Lemon S.J."/>
            <person name="Lewis L.R."/>
            <person name="Li B."/>
            <person name="Liu Y."/>
            <person name="Liu Y.-S."/>
            <person name="Lopez J."/>
            <person name="Lozado R.J."/>
            <person name="Lu J."/>
            <person name="Madu R.C."/>
            <person name="Maheshwari M."/>
            <person name="Maheshwari R."/>
            <person name="Malloy K."/>
            <person name="Martinez E."/>
            <person name="Mathew T."/>
            <person name="Mercado I.C."/>
            <person name="Mercado C."/>
            <person name="Meyer B."/>
            <person name="Montgomery K."/>
            <person name="Morgan M.B."/>
            <person name="Munidasa M."/>
            <person name="Nazareth L.V."/>
            <person name="Nelson J."/>
            <person name="Ng B.M."/>
            <person name="Nguyen N.B."/>
            <person name="Nguyen P.Q."/>
            <person name="Nguyen T."/>
            <person name="Obregon M."/>
            <person name="Okwuonu G.O."/>
            <person name="Onwere C.G."/>
            <person name="Orozco G."/>
            <person name="Parra A."/>
            <person name="Patel S."/>
            <person name="Patil S."/>
            <person name="Perez A."/>
            <person name="Perez Y."/>
            <person name="Pham C."/>
            <person name="Primus E.L."/>
            <person name="Pu L.-L."/>
            <person name="Puazo M."/>
            <person name="Qin X."/>
            <person name="Quiroz J.B."/>
            <person name="Reese J."/>
            <person name="Richards S."/>
            <person name="Rives C.M."/>
            <person name="Robberts R."/>
            <person name="Ruiz S.J."/>
            <person name="Ruiz M.J."/>
            <person name="Santibanez J."/>
            <person name="Schneider B.W."/>
            <person name="Sisson I."/>
            <person name="Smith M."/>
            <person name="Sodergren E."/>
            <person name="Song X.-Z."/>
            <person name="Song B.B."/>
            <person name="Summersgill H."/>
            <person name="Thelus R."/>
            <person name="Thornton R.D."/>
            <person name="Trejos Z.Y."/>
            <person name="Usmani K."/>
            <person name="Vattathil S."/>
            <person name="Villasana D."/>
            <person name="Walker D.L."/>
            <person name="Wang S."/>
            <person name="Wang K."/>
            <person name="White C.S."/>
            <person name="Williams A.C."/>
            <person name="Williamson J."/>
            <person name="Wilson K."/>
            <person name="Woghiren I.O."/>
            <person name="Woodworth J.R."/>
            <person name="Worley K.C."/>
            <person name="Wright R.A."/>
            <person name="Wu W."/>
            <person name="Young L."/>
            <person name="Zhang L."/>
            <person name="Zhang J."/>
            <person name="Zhu Y."/>
            <person name="Muzny D.M."/>
            <person name="Weinstock G."/>
            <person name="Gibbs R.A."/>
        </authorList>
    </citation>
    <scope>NUCLEOTIDE SEQUENCE [LARGE SCALE GENOMIC DNA]</scope>
    <source>
        <strain evidence="3">LSR1</strain>
    </source>
</reference>
<evidence type="ECO:0000313" key="2">
    <source>
        <dbReference type="EnsemblMetazoa" id="XP_008181909.1"/>
    </source>
</evidence>
<dbReference type="Pfam" id="PF16064">
    <property type="entry name" value="DUF4806"/>
    <property type="match status" value="1"/>
</dbReference>
<dbReference type="RefSeq" id="XP_008181909.1">
    <property type="nucleotide sequence ID" value="XM_008183687.2"/>
</dbReference>
<evidence type="ECO:0000313" key="3">
    <source>
        <dbReference type="Proteomes" id="UP000007819"/>
    </source>
</evidence>
<name>A0A8R2B4Y8_ACYPI</name>
<evidence type="ECO:0000259" key="1">
    <source>
        <dbReference type="Pfam" id="PF16064"/>
    </source>
</evidence>
<reference evidence="2" key="2">
    <citation type="submission" date="2022-06" db="UniProtKB">
        <authorList>
            <consortium name="EnsemblMetazoa"/>
        </authorList>
    </citation>
    <scope>IDENTIFICATION</scope>
</reference>
<dbReference type="GeneID" id="103307632"/>
<keyword evidence="3" id="KW-1185">Reference proteome</keyword>
<dbReference type="EnsemblMetazoa" id="XM_008183687.2">
    <property type="protein sequence ID" value="XP_008181909.1"/>
    <property type="gene ID" value="LOC103307632"/>
</dbReference>
<proteinExistence type="predicted"/>
<dbReference type="AlphaFoldDB" id="A0A8R2B4Y8"/>